<organism evidence="1 2">
    <name type="scientific">Zosterops lateralis melanops</name>
    <dbReference type="NCBI Taxonomy" id="1220523"/>
    <lineage>
        <taxon>Eukaryota</taxon>
        <taxon>Metazoa</taxon>
        <taxon>Chordata</taxon>
        <taxon>Craniata</taxon>
        <taxon>Vertebrata</taxon>
        <taxon>Euteleostomi</taxon>
        <taxon>Archelosauria</taxon>
        <taxon>Archosauria</taxon>
        <taxon>Dinosauria</taxon>
        <taxon>Saurischia</taxon>
        <taxon>Theropoda</taxon>
        <taxon>Coelurosauria</taxon>
        <taxon>Aves</taxon>
        <taxon>Neognathae</taxon>
        <taxon>Neoaves</taxon>
        <taxon>Telluraves</taxon>
        <taxon>Australaves</taxon>
        <taxon>Passeriformes</taxon>
        <taxon>Sylvioidea</taxon>
        <taxon>Zosteropidae</taxon>
        <taxon>Zosterops</taxon>
    </lineage>
</organism>
<evidence type="ECO:0000313" key="2">
    <source>
        <dbReference type="Proteomes" id="UP000694401"/>
    </source>
</evidence>
<dbReference type="Ensembl" id="ENSZLMT00000002419.1">
    <property type="protein sequence ID" value="ENSZLMP00000002331.1"/>
    <property type="gene ID" value="ENSZLMG00000001750.1"/>
</dbReference>
<dbReference type="AlphaFoldDB" id="A0A8D2NVV5"/>
<sequence>MEVFQHQLLSLIGGLICFCTLVKCISFMQDFFSYIWSTLPWAFFRSMKEWAGK</sequence>
<protein>
    <submittedName>
        <fullName evidence="1">Uncharacterized protein</fullName>
    </submittedName>
</protein>
<accession>A0A8D2NVV5</accession>
<dbReference type="Proteomes" id="UP000694401">
    <property type="component" value="Unassembled WGS sequence"/>
</dbReference>
<proteinExistence type="predicted"/>
<keyword evidence="2" id="KW-1185">Reference proteome</keyword>
<reference evidence="1" key="1">
    <citation type="submission" date="2025-08" db="UniProtKB">
        <authorList>
            <consortium name="Ensembl"/>
        </authorList>
    </citation>
    <scope>IDENTIFICATION</scope>
</reference>
<reference evidence="1" key="2">
    <citation type="submission" date="2025-09" db="UniProtKB">
        <authorList>
            <consortium name="Ensembl"/>
        </authorList>
    </citation>
    <scope>IDENTIFICATION</scope>
</reference>
<name>A0A8D2NVV5_ZOSLA</name>
<evidence type="ECO:0000313" key="1">
    <source>
        <dbReference type="Ensembl" id="ENSZLMP00000002331.1"/>
    </source>
</evidence>